<evidence type="ECO:0000313" key="8">
    <source>
        <dbReference type="EMBL" id="KKL95034.1"/>
    </source>
</evidence>
<dbReference type="Pfam" id="PF03264">
    <property type="entry name" value="Cytochrom_NNT"/>
    <property type="match status" value="1"/>
</dbReference>
<protein>
    <recommendedName>
        <fullName evidence="7">NapC/NirT cytochrome c N-terminal domain-containing protein</fullName>
    </recommendedName>
</protein>
<gene>
    <name evidence="8" type="ORF">LCGC14_1858710</name>
</gene>
<evidence type="ECO:0000256" key="4">
    <source>
        <dbReference type="ARBA" id="ARBA00022723"/>
    </source>
</evidence>
<keyword evidence="4" id="KW-0479">Metal-binding</keyword>
<keyword evidence="5" id="KW-0249">Electron transport</keyword>
<organism evidence="8">
    <name type="scientific">marine sediment metagenome</name>
    <dbReference type="NCBI Taxonomy" id="412755"/>
    <lineage>
        <taxon>unclassified sequences</taxon>
        <taxon>metagenomes</taxon>
        <taxon>ecological metagenomes</taxon>
    </lineage>
</organism>
<dbReference type="AlphaFoldDB" id="A0A0F9G7Z5"/>
<evidence type="ECO:0000256" key="3">
    <source>
        <dbReference type="ARBA" id="ARBA00022617"/>
    </source>
</evidence>
<evidence type="ECO:0000256" key="1">
    <source>
        <dbReference type="ARBA" id="ARBA00004196"/>
    </source>
</evidence>
<dbReference type="InterPro" id="IPR005126">
    <property type="entry name" value="NapC/NirT_cyt_c_N"/>
</dbReference>
<keyword evidence="6" id="KW-0408">Iron</keyword>
<dbReference type="EMBL" id="LAZR01018782">
    <property type="protein sequence ID" value="KKL95034.1"/>
    <property type="molecule type" value="Genomic_DNA"/>
</dbReference>
<dbReference type="GO" id="GO:0030313">
    <property type="term" value="C:cell envelope"/>
    <property type="evidence" value="ECO:0007669"/>
    <property type="project" value="UniProtKB-SubCell"/>
</dbReference>
<evidence type="ECO:0000256" key="5">
    <source>
        <dbReference type="ARBA" id="ARBA00022982"/>
    </source>
</evidence>
<comment type="subcellular location">
    <subcellularLocation>
        <location evidence="1">Cell envelope</location>
    </subcellularLocation>
</comment>
<evidence type="ECO:0000256" key="2">
    <source>
        <dbReference type="ARBA" id="ARBA00022448"/>
    </source>
</evidence>
<keyword evidence="3" id="KW-0349">Heme</keyword>
<evidence type="ECO:0000259" key="7">
    <source>
        <dbReference type="Pfam" id="PF03264"/>
    </source>
</evidence>
<accession>A0A0F9G7Z5</accession>
<dbReference type="InterPro" id="IPR036280">
    <property type="entry name" value="Multihaem_cyt_sf"/>
</dbReference>
<dbReference type="GO" id="GO:0046872">
    <property type="term" value="F:metal ion binding"/>
    <property type="evidence" value="ECO:0007669"/>
    <property type="project" value="UniProtKB-KW"/>
</dbReference>
<keyword evidence="2" id="KW-0813">Transport</keyword>
<evidence type="ECO:0000256" key="6">
    <source>
        <dbReference type="ARBA" id="ARBA00023004"/>
    </source>
</evidence>
<comment type="caution">
    <text evidence="8">The sequence shown here is derived from an EMBL/GenBank/DDBJ whole genome shotgun (WGS) entry which is preliminary data.</text>
</comment>
<proteinExistence type="predicted"/>
<dbReference type="InterPro" id="IPR038266">
    <property type="entry name" value="NapC/NirT_cytc_sf"/>
</dbReference>
<feature type="domain" description="NapC/NirT cytochrome c N-terminal" evidence="7">
    <location>
        <begin position="2"/>
        <end position="76"/>
    </location>
</feature>
<sequence length="135" mass="14689">MKIFAVVLFGIAALVIAVLGVKVSMYLNTPEFCGSCHEMKPFVESWATSAHRTVACNTCHRRSKLAASKSLYKHITDNVPEEFTAIAGSLVSDATCLSSRCHDGIPTDQTLKVDHAIIIGMDAQCTQCHKSPHQK</sequence>
<dbReference type="Gene3D" id="1.10.3820.10">
    <property type="entry name" value="Di-heme elbow motif domain"/>
    <property type="match status" value="1"/>
</dbReference>
<reference evidence="8" key="1">
    <citation type="journal article" date="2015" name="Nature">
        <title>Complex archaea that bridge the gap between prokaryotes and eukaryotes.</title>
        <authorList>
            <person name="Spang A."/>
            <person name="Saw J.H."/>
            <person name="Jorgensen S.L."/>
            <person name="Zaremba-Niedzwiedzka K."/>
            <person name="Martijn J."/>
            <person name="Lind A.E."/>
            <person name="van Eijk R."/>
            <person name="Schleper C."/>
            <person name="Guy L."/>
            <person name="Ettema T.J."/>
        </authorList>
    </citation>
    <scope>NUCLEOTIDE SEQUENCE</scope>
</reference>
<dbReference type="SUPFAM" id="SSF48695">
    <property type="entry name" value="Multiheme cytochromes"/>
    <property type="match status" value="1"/>
</dbReference>
<name>A0A0F9G7Z5_9ZZZZ</name>